<dbReference type="Pfam" id="PF00069">
    <property type="entry name" value="Pkinase"/>
    <property type="match status" value="1"/>
</dbReference>
<dbReference type="InterPro" id="IPR000253">
    <property type="entry name" value="FHA_dom"/>
</dbReference>
<organism evidence="10 11">
    <name type="scientific">Apiospora saccharicola</name>
    <dbReference type="NCBI Taxonomy" id="335842"/>
    <lineage>
        <taxon>Eukaryota</taxon>
        <taxon>Fungi</taxon>
        <taxon>Dikarya</taxon>
        <taxon>Ascomycota</taxon>
        <taxon>Pezizomycotina</taxon>
        <taxon>Sordariomycetes</taxon>
        <taxon>Xylariomycetidae</taxon>
        <taxon>Amphisphaeriales</taxon>
        <taxon>Apiosporaceae</taxon>
        <taxon>Apiospora</taxon>
    </lineage>
</organism>
<dbReference type="Proteomes" id="UP001446871">
    <property type="component" value="Unassembled WGS sequence"/>
</dbReference>
<feature type="region of interest" description="Disordered" evidence="7">
    <location>
        <begin position="518"/>
        <end position="546"/>
    </location>
</feature>
<comment type="similarity">
    <text evidence="1">Belongs to the protein kinase superfamily. CAMK Ser/Thr protein kinase family. CHEK2 subfamily.</text>
</comment>
<keyword evidence="4 10" id="KW-0418">Kinase</keyword>
<accession>A0ABR1W0P6</accession>
<evidence type="ECO:0000313" key="10">
    <source>
        <dbReference type="EMBL" id="KAK8077067.1"/>
    </source>
</evidence>
<dbReference type="InterPro" id="IPR008984">
    <property type="entry name" value="SMAD_FHA_dom_sf"/>
</dbReference>
<dbReference type="Gene3D" id="1.10.510.10">
    <property type="entry name" value="Transferase(Phosphotransferase) domain 1"/>
    <property type="match status" value="1"/>
</dbReference>
<evidence type="ECO:0000256" key="6">
    <source>
        <dbReference type="ARBA" id="ARBA00048679"/>
    </source>
</evidence>
<comment type="catalytic activity">
    <reaction evidence="5">
        <text>L-threonyl-[protein] + ATP = O-phospho-L-threonyl-[protein] + ADP + H(+)</text>
        <dbReference type="Rhea" id="RHEA:46608"/>
        <dbReference type="Rhea" id="RHEA-COMP:11060"/>
        <dbReference type="Rhea" id="RHEA-COMP:11605"/>
        <dbReference type="ChEBI" id="CHEBI:15378"/>
        <dbReference type="ChEBI" id="CHEBI:30013"/>
        <dbReference type="ChEBI" id="CHEBI:30616"/>
        <dbReference type="ChEBI" id="CHEBI:61977"/>
        <dbReference type="ChEBI" id="CHEBI:456216"/>
        <dbReference type="EC" id="2.7.11.1"/>
    </reaction>
</comment>
<dbReference type="SUPFAM" id="SSF56112">
    <property type="entry name" value="Protein kinase-like (PK-like)"/>
    <property type="match status" value="1"/>
</dbReference>
<comment type="caution">
    <text evidence="10">The sequence shown here is derived from an EMBL/GenBank/DDBJ whole genome shotgun (WGS) entry which is preliminary data.</text>
</comment>
<dbReference type="PANTHER" id="PTHR44167:SF24">
    <property type="entry name" value="SERINE_THREONINE-PROTEIN KINASE CHK2"/>
    <property type="match status" value="1"/>
</dbReference>
<feature type="domain" description="Protein kinase" evidence="9">
    <location>
        <begin position="232"/>
        <end position="539"/>
    </location>
</feature>
<dbReference type="InterPro" id="IPR000719">
    <property type="entry name" value="Prot_kinase_dom"/>
</dbReference>
<evidence type="ECO:0000256" key="3">
    <source>
        <dbReference type="ARBA" id="ARBA00022527"/>
    </source>
</evidence>
<evidence type="ECO:0000256" key="7">
    <source>
        <dbReference type="SAM" id="MobiDB-lite"/>
    </source>
</evidence>
<name>A0ABR1W0P6_9PEZI</name>
<evidence type="ECO:0000313" key="11">
    <source>
        <dbReference type="Proteomes" id="UP001446871"/>
    </source>
</evidence>
<feature type="domain" description="FHA" evidence="8">
    <location>
        <begin position="87"/>
        <end position="136"/>
    </location>
</feature>
<dbReference type="PANTHER" id="PTHR44167">
    <property type="entry name" value="OVARIAN-SPECIFIC SERINE/THREONINE-PROTEIN KINASE LOK-RELATED"/>
    <property type="match status" value="1"/>
</dbReference>
<protein>
    <recommendedName>
        <fullName evidence="2">non-specific serine/threonine protein kinase</fullName>
        <ecNumber evidence="2">2.7.11.1</ecNumber>
    </recommendedName>
</protein>
<keyword evidence="3" id="KW-0723">Serine/threonine-protein kinase</keyword>
<sequence length="619" mass="68310">MDDHDPDLIARIYPSDYDNNWISPAEEVIRLVHHRERCINLGPRRITPLQPTTLPRNARAPTEDRDTYDPPYLDFRCSKGPGPQGCFVAGRDASQCHFELPFNVVSNRHFALTFKKISGYYYPIIQYLNSTHGTKVMYDLEGGESRRGFDWIVGGLGIATKAREILIQLEGCPKFRIVVAQHDVSSPNYIANVEGFLEKPAVANGLIQNIQLGGQDTELNTGAQTPVHKPIQIPYAPLGEGGFGTVIHYFNVSTGEEIACNRPINRNNYEEQDWHNEIVMMKKFTHPHIVRLVQADFGPPLEIWLEYLPYGNLNDEHGRNPFSYDDCCVILYQSADALEYLHRARTAHRDIKPENILVAGREPLVIKLGDFGPSEAGTLRTRCGTPDHVAPEIVNGGHASYTTAADIWSLGCVLAGLAGCFPEYSTASYAANAAVNVAAVAVNQEFGNTDLMVGNSHRKTHGADPEPAGHKHKRHASNDMIQARTSSTTSAMDNNYWMDTLNSIGGASSLQTMLRHDLKDDEDVPTTKTASSNDKEPQRASMDGENAHIEGDATVPRTMPAPQQPASATYGELAGVADYPLFEGVDHRSELQEPLSDSRLAAVLNAFNEEYALPSDHPS</sequence>
<evidence type="ECO:0000259" key="9">
    <source>
        <dbReference type="PROSITE" id="PS50011"/>
    </source>
</evidence>
<evidence type="ECO:0000256" key="2">
    <source>
        <dbReference type="ARBA" id="ARBA00012513"/>
    </source>
</evidence>
<dbReference type="SMART" id="SM00220">
    <property type="entry name" value="S_TKc"/>
    <property type="match status" value="1"/>
</dbReference>
<feature type="region of interest" description="Disordered" evidence="7">
    <location>
        <begin position="457"/>
        <end position="476"/>
    </location>
</feature>
<evidence type="ECO:0000256" key="1">
    <source>
        <dbReference type="ARBA" id="ARBA00005575"/>
    </source>
</evidence>
<dbReference type="EC" id="2.7.11.1" evidence="2"/>
<proteinExistence type="inferred from homology"/>
<dbReference type="PROSITE" id="PS50011">
    <property type="entry name" value="PROTEIN_KINASE_DOM"/>
    <property type="match status" value="1"/>
</dbReference>
<reference evidence="10 11" key="1">
    <citation type="submission" date="2023-01" db="EMBL/GenBank/DDBJ databases">
        <title>Analysis of 21 Apiospora genomes using comparative genomics revels a genus with tremendous synthesis potential of carbohydrate active enzymes and secondary metabolites.</title>
        <authorList>
            <person name="Sorensen T."/>
        </authorList>
    </citation>
    <scope>NUCLEOTIDE SEQUENCE [LARGE SCALE GENOMIC DNA]</scope>
    <source>
        <strain evidence="10 11">CBS 83171</strain>
    </source>
</reference>
<gene>
    <name evidence="10" type="ORF">PG996_003237</name>
</gene>
<dbReference type="SUPFAM" id="SSF49879">
    <property type="entry name" value="SMAD/FHA domain"/>
    <property type="match status" value="1"/>
</dbReference>
<dbReference type="GO" id="GO:0016301">
    <property type="term" value="F:kinase activity"/>
    <property type="evidence" value="ECO:0007669"/>
    <property type="project" value="UniProtKB-KW"/>
</dbReference>
<dbReference type="Gene3D" id="2.60.200.20">
    <property type="match status" value="1"/>
</dbReference>
<dbReference type="InterPro" id="IPR011009">
    <property type="entry name" value="Kinase-like_dom_sf"/>
</dbReference>
<dbReference type="PROSITE" id="PS50006">
    <property type="entry name" value="FHA_DOMAIN"/>
    <property type="match status" value="1"/>
</dbReference>
<comment type="catalytic activity">
    <reaction evidence="6">
        <text>L-seryl-[protein] + ATP = O-phospho-L-seryl-[protein] + ADP + H(+)</text>
        <dbReference type="Rhea" id="RHEA:17989"/>
        <dbReference type="Rhea" id="RHEA-COMP:9863"/>
        <dbReference type="Rhea" id="RHEA-COMP:11604"/>
        <dbReference type="ChEBI" id="CHEBI:15378"/>
        <dbReference type="ChEBI" id="CHEBI:29999"/>
        <dbReference type="ChEBI" id="CHEBI:30616"/>
        <dbReference type="ChEBI" id="CHEBI:83421"/>
        <dbReference type="ChEBI" id="CHEBI:456216"/>
        <dbReference type="EC" id="2.7.11.1"/>
    </reaction>
</comment>
<evidence type="ECO:0000256" key="5">
    <source>
        <dbReference type="ARBA" id="ARBA00047899"/>
    </source>
</evidence>
<evidence type="ECO:0000256" key="4">
    <source>
        <dbReference type="ARBA" id="ARBA00022777"/>
    </source>
</evidence>
<keyword evidence="4 10" id="KW-0808">Transferase</keyword>
<dbReference type="EMBL" id="JAQQWM010000002">
    <property type="protein sequence ID" value="KAK8077067.1"/>
    <property type="molecule type" value="Genomic_DNA"/>
</dbReference>
<evidence type="ECO:0000259" key="8">
    <source>
        <dbReference type="PROSITE" id="PS50006"/>
    </source>
</evidence>
<keyword evidence="11" id="KW-1185">Reference proteome</keyword>